<dbReference type="Pfam" id="PF05926">
    <property type="entry name" value="Phage_GPL"/>
    <property type="match status" value="1"/>
</dbReference>
<dbReference type="RefSeq" id="WP_043345773.1">
    <property type="nucleotide sequence ID" value="NZ_CP010536.1"/>
</dbReference>
<dbReference type="InterPro" id="IPR009225">
    <property type="entry name" value="Phage_head_completion_GpL"/>
</dbReference>
<reference evidence="1 2" key="1">
    <citation type="journal article" date="2015" name="Genome Announc.">
        <title>Complete Genome Sequence of Cupriavidus basilensis 4G11, Isolated from the Oak Ridge Field Research Center Site.</title>
        <authorList>
            <person name="Ray J."/>
            <person name="Waters R.J."/>
            <person name="Skerker J.M."/>
            <person name="Kuehl J.V."/>
            <person name="Price M.N."/>
            <person name="Huang J."/>
            <person name="Chakraborty R."/>
            <person name="Arkin A.P."/>
            <person name="Deutschbauer A."/>
        </authorList>
    </citation>
    <scope>NUCLEOTIDE SEQUENCE [LARGE SCALE GENOMIC DNA]</scope>
    <source>
        <strain evidence="1">4G11</strain>
    </source>
</reference>
<evidence type="ECO:0000313" key="2">
    <source>
        <dbReference type="Proteomes" id="UP000031843"/>
    </source>
</evidence>
<evidence type="ECO:0000313" key="1">
    <source>
        <dbReference type="EMBL" id="AJG19132.1"/>
    </source>
</evidence>
<gene>
    <name evidence="1" type="ORF">RR42_m1735</name>
</gene>
<dbReference type="STRING" id="68895.RR42_m1735"/>
<organism evidence="1 2">
    <name type="scientific">Cupriavidus basilensis</name>
    <dbReference type="NCBI Taxonomy" id="68895"/>
    <lineage>
        <taxon>Bacteria</taxon>
        <taxon>Pseudomonadati</taxon>
        <taxon>Pseudomonadota</taxon>
        <taxon>Betaproteobacteria</taxon>
        <taxon>Burkholderiales</taxon>
        <taxon>Burkholderiaceae</taxon>
        <taxon>Cupriavidus</taxon>
    </lineage>
</organism>
<proteinExistence type="predicted"/>
<name>A0A0C4Y213_9BURK</name>
<dbReference type="KEGG" id="cbw:RR42_m1735"/>
<dbReference type="Proteomes" id="UP000031843">
    <property type="component" value="Chromosome main"/>
</dbReference>
<sequence length="155" mass="17158">MSSFIAAAPPDTAQEIIRNDGFFPDLDVAHALKAMRLDGTVTPERLRAALVEAALSTNEELANWKARQYAAGHTTLREIPTPEIDGQSAHLHRYQRAVYCMARASRIERYPDFDATAAGDRKGEVLLLAVDDLRRDARWAISDMLGIPRSTVALI</sequence>
<accession>A0A0C4Y213</accession>
<dbReference type="AlphaFoldDB" id="A0A0C4Y213"/>
<dbReference type="EMBL" id="CP010536">
    <property type="protein sequence ID" value="AJG19132.1"/>
    <property type="molecule type" value="Genomic_DNA"/>
</dbReference>
<keyword evidence="2" id="KW-1185">Reference proteome</keyword>
<dbReference type="OrthoDB" id="6312934at2"/>
<protein>
    <submittedName>
        <fullName evidence="1">Phage head completion-stabilization protein</fullName>
    </submittedName>
</protein>